<dbReference type="AlphaFoldDB" id="B4FV39"/>
<protein>
    <submittedName>
        <fullName evidence="1">Uncharacterized protein</fullName>
    </submittedName>
</protein>
<reference evidence="1" key="1">
    <citation type="journal article" date="2009" name="PLoS Genet.">
        <title>Sequencing, mapping, and analysis of 27,455 maize full-length cDNAs.</title>
        <authorList>
            <person name="Soderlund C."/>
            <person name="Descour A."/>
            <person name="Kudrna D."/>
            <person name="Bomhoff M."/>
            <person name="Boyd L."/>
            <person name="Currie J."/>
            <person name="Angelova A."/>
            <person name="Collura K."/>
            <person name="Wissotski M."/>
            <person name="Ashley E."/>
            <person name="Morrow D."/>
            <person name="Fernandes J."/>
            <person name="Walbot V."/>
            <person name="Yu Y."/>
        </authorList>
    </citation>
    <scope>NUCLEOTIDE SEQUENCE</scope>
    <source>
        <strain evidence="1">B73</strain>
    </source>
</reference>
<sequence>MPRELSESRTDTEVEQLREELRRHQDYLGDKLRNMNTMLHRFNNSKHSYNN</sequence>
<proteinExistence type="evidence at transcript level"/>
<dbReference type="EMBL" id="BT040977">
    <property type="protein sequence ID" value="ACF85982.1"/>
    <property type="molecule type" value="mRNA"/>
</dbReference>
<dbReference type="HOGENOM" id="CLU_3109327_0_0_1"/>
<organism evidence="1">
    <name type="scientific">Zea mays</name>
    <name type="common">Maize</name>
    <dbReference type="NCBI Taxonomy" id="4577"/>
    <lineage>
        <taxon>Eukaryota</taxon>
        <taxon>Viridiplantae</taxon>
        <taxon>Streptophyta</taxon>
        <taxon>Embryophyta</taxon>
        <taxon>Tracheophyta</taxon>
        <taxon>Spermatophyta</taxon>
        <taxon>Magnoliopsida</taxon>
        <taxon>Liliopsida</taxon>
        <taxon>Poales</taxon>
        <taxon>Poaceae</taxon>
        <taxon>PACMAD clade</taxon>
        <taxon>Panicoideae</taxon>
        <taxon>Andropogonodae</taxon>
        <taxon>Andropogoneae</taxon>
        <taxon>Tripsacinae</taxon>
        <taxon>Zea</taxon>
    </lineage>
</organism>
<name>B4FV39_MAIZE</name>
<evidence type="ECO:0000313" key="1">
    <source>
        <dbReference type="EMBL" id="ACF85982.1"/>
    </source>
</evidence>
<accession>B4FV39</accession>